<keyword evidence="2" id="KW-1185">Reference proteome</keyword>
<gene>
    <name evidence="1" type="ORF">H5P27_12050</name>
</gene>
<evidence type="ECO:0000313" key="2">
    <source>
        <dbReference type="Proteomes" id="UP000526501"/>
    </source>
</evidence>
<comment type="caution">
    <text evidence="1">The sequence shown here is derived from an EMBL/GenBank/DDBJ whole genome shotgun (WGS) entry which is preliminary data.</text>
</comment>
<dbReference type="EMBL" id="JACHVC010000012">
    <property type="protein sequence ID" value="MBC2606776.1"/>
    <property type="molecule type" value="Genomic_DNA"/>
</dbReference>
<protein>
    <submittedName>
        <fullName evidence="1">Uncharacterized protein</fullName>
    </submittedName>
</protein>
<dbReference type="Proteomes" id="UP000526501">
    <property type="component" value="Unassembled WGS sequence"/>
</dbReference>
<sequence>MQKLCIFVFMTLFSYLGWYLGSLIGGFMTAFFVSGACSMVGVWAGWKIHLRYLD</sequence>
<accession>A0A7X1B6W8</accession>
<proteinExistence type="predicted"/>
<dbReference type="AlphaFoldDB" id="A0A7X1B6W8"/>
<dbReference type="RefSeq" id="WP_185660642.1">
    <property type="nucleotide sequence ID" value="NZ_CAWPOO010000012.1"/>
</dbReference>
<name>A0A7X1B6W8_9BACT</name>
<reference evidence="1 2" key="1">
    <citation type="submission" date="2020-07" db="EMBL/GenBank/DDBJ databases">
        <authorList>
            <person name="Feng X."/>
        </authorList>
    </citation>
    <scope>NUCLEOTIDE SEQUENCE [LARGE SCALE GENOMIC DNA]</scope>
    <source>
        <strain evidence="1 2">JCM23202</strain>
    </source>
</reference>
<evidence type="ECO:0000313" key="1">
    <source>
        <dbReference type="EMBL" id="MBC2606776.1"/>
    </source>
</evidence>
<organism evidence="1 2">
    <name type="scientific">Pelagicoccus albus</name>
    <dbReference type="NCBI Taxonomy" id="415222"/>
    <lineage>
        <taxon>Bacteria</taxon>
        <taxon>Pseudomonadati</taxon>
        <taxon>Verrucomicrobiota</taxon>
        <taxon>Opitutia</taxon>
        <taxon>Puniceicoccales</taxon>
        <taxon>Pelagicoccaceae</taxon>
        <taxon>Pelagicoccus</taxon>
    </lineage>
</organism>